<dbReference type="AlphaFoldDB" id="Q8EPC9"/>
<feature type="domain" description="DDH" evidence="1">
    <location>
        <begin position="15"/>
        <end position="154"/>
    </location>
</feature>
<accession>Q8EPC9</accession>
<gene>
    <name evidence="3" type="ordered locus">OB2181</name>
</gene>
<dbReference type="PhylomeDB" id="Q8EPC9"/>
<dbReference type="Gene3D" id="3.10.310.30">
    <property type="match status" value="1"/>
</dbReference>
<dbReference type="Pfam" id="PF02272">
    <property type="entry name" value="DHHA1"/>
    <property type="match status" value="1"/>
</dbReference>
<protein>
    <submittedName>
        <fullName evidence="3">Hypothetical conserved protein</fullName>
    </submittedName>
</protein>
<dbReference type="EMBL" id="BA000028">
    <property type="protein sequence ID" value="BAC14137.1"/>
    <property type="molecule type" value="Genomic_DNA"/>
</dbReference>
<name>Q8EPC9_OCEIH</name>
<dbReference type="GO" id="GO:0003676">
    <property type="term" value="F:nucleic acid binding"/>
    <property type="evidence" value="ECO:0007669"/>
    <property type="project" value="InterPro"/>
</dbReference>
<dbReference type="PANTHER" id="PTHR47618:SF1">
    <property type="entry name" value="BIFUNCTIONAL OLIGORIBONUCLEASE AND PAP PHOSPHATASE NRNA"/>
    <property type="match status" value="1"/>
</dbReference>
<dbReference type="KEGG" id="oih:OB2181"/>
<dbReference type="RefSeq" id="WP_011066575.1">
    <property type="nucleotide sequence ID" value="NC_004193.1"/>
</dbReference>
<dbReference type="OrthoDB" id="9803668at2"/>
<dbReference type="SUPFAM" id="SSF64182">
    <property type="entry name" value="DHH phosphoesterases"/>
    <property type="match status" value="1"/>
</dbReference>
<dbReference type="HOGENOM" id="CLU_039720_1_0_9"/>
<evidence type="ECO:0000313" key="4">
    <source>
        <dbReference type="Proteomes" id="UP000000822"/>
    </source>
</evidence>
<dbReference type="PANTHER" id="PTHR47618">
    <property type="entry name" value="BIFUNCTIONAL OLIGORIBONUCLEASE AND PAP PHOSPHATASE NRNA"/>
    <property type="match status" value="1"/>
</dbReference>
<reference evidence="3 4" key="2">
    <citation type="journal article" date="2002" name="Nucleic Acids Res.">
        <title>Genome sequence of Oceanobacillus iheyensis isolated from the Iheya Ridge and its unexpected adaptive capabilities to extreme environments.</title>
        <authorList>
            <person name="Takami H."/>
            <person name="Takaki Y."/>
            <person name="Uchiyama I."/>
        </authorList>
    </citation>
    <scope>NUCLEOTIDE SEQUENCE [LARGE SCALE GENOMIC DNA]</scope>
    <source>
        <strain evidence="4">DSM 14371 / CIP 107618 / JCM 11309 / KCTC 3954 / HTE831</strain>
    </source>
</reference>
<dbReference type="Gene3D" id="3.90.1640.10">
    <property type="entry name" value="inorganic pyrophosphatase (n-terminal core)"/>
    <property type="match status" value="1"/>
</dbReference>
<dbReference type="InterPro" id="IPR038763">
    <property type="entry name" value="DHH_sf"/>
</dbReference>
<dbReference type="Proteomes" id="UP000000822">
    <property type="component" value="Chromosome"/>
</dbReference>
<evidence type="ECO:0000259" key="1">
    <source>
        <dbReference type="Pfam" id="PF01368"/>
    </source>
</evidence>
<evidence type="ECO:0000259" key="2">
    <source>
        <dbReference type="Pfam" id="PF02272"/>
    </source>
</evidence>
<dbReference type="eggNOG" id="COG0618">
    <property type="taxonomic scope" value="Bacteria"/>
</dbReference>
<dbReference type="InterPro" id="IPR001667">
    <property type="entry name" value="DDH_dom"/>
</dbReference>
<dbReference type="STRING" id="221109.gene:10734429"/>
<dbReference type="Pfam" id="PF01368">
    <property type="entry name" value="DHH"/>
    <property type="match status" value="1"/>
</dbReference>
<dbReference type="InterPro" id="IPR051319">
    <property type="entry name" value="Oligoribo/pAp-PDE_c-di-AMP_PDE"/>
</dbReference>
<keyword evidence="4" id="KW-1185">Reference proteome</keyword>
<reference evidence="3 4" key="1">
    <citation type="journal article" date="2001" name="FEMS Microbiol. Lett.">
        <title>Oceanobacillus iheyensis gen. nov., sp. nov., a deep-sea extremely halotolerant and alkaliphilic species isolated from a depth of 1050 m on the Iheya Ridge.</title>
        <authorList>
            <person name="Lu J."/>
            <person name="Nogi Y."/>
            <person name="Takami H."/>
        </authorList>
    </citation>
    <scope>NUCLEOTIDE SEQUENCE [LARGE SCALE GENOMIC DNA]</scope>
    <source>
        <strain evidence="4">DSM 14371 / CIP 107618 / JCM 11309 / KCTC 3954 / HTE831</strain>
    </source>
</reference>
<feature type="domain" description="DHHA1" evidence="2">
    <location>
        <begin position="228"/>
        <end position="311"/>
    </location>
</feature>
<dbReference type="InterPro" id="IPR003156">
    <property type="entry name" value="DHHA1_dom"/>
</dbReference>
<sequence length="315" mass="35578">MTRQHIIEAIKQYNRIIIHRHVRPDPDAIGSQAGLKHLIKNSFPKKEVYIVGETEPSLKFLDEMDVIREEIYKDSLVIVCDTANQPRIDDQRYTMGGKIIKIDHHPETDTYGDIQWVDTNASSVSEMIVDLATYGEKEGLKLNNNAARLLYVGIVGDTGRFKFPSTTKKTFQLVAELVAFNFDRSELYNELYSVEDKISRLSGHILQNFELSSSGLCTIKLTAELLERYDVSVDESSQLVQVVGDVKGIKAWVFFIEESDQIRTRLRSKGPVVNEVASQFNGGGHPLASGATVYSWEEAKALEAELEKVCEEYEI</sequence>
<proteinExistence type="predicted"/>
<organism evidence="3 4">
    <name type="scientific">Oceanobacillus iheyensis (strain DSM 14371 / CIP 107618 / JCM 11309 / KCTC 3954 / HTE831)</name>
    <dbReference type="NCBI Taxonomy" id="221109"/>
    <lineage>
        <taxon>Bacteria</taxon>
        <taxon>Bacillati</taxon>
        <taxon>Bacillota</taxon>
        <taxon>Bacilli</taxon>
        <taxon>Bacillales</taxon>
        <taxon>Bacillaceae</taxon>
        <taxon>Oceanobacillus</taxon>
    </lineage>
</organism>
<evidence type="ECO:0000313" key="3">
    <source>
        <dbReference type="EMBL" id="BAC14137.1"/>
    </source>
</evidence>